<sequence length="201" mass="19948">MASMAGLDDLYARIPTSEIASRLGVDQGEVDSAVHVPVPVLVSGLHQTSQDPDHASRIESAANRQAARGLLDAGGGLDHNLDAADRGDGHQTIATLFGGNDAEQVASALAKGGAGNRDLLKQLLPIVLPIVLAYIGNQLGSGEGSQQNSESASRGGLGEVLGCILGGGSVDKSLGSILGSVLGGKGGALGDILGGLLGGKT</sequence>
<dbReference type="AlphaFoldDB" id="A0PU24"/>
<dbReference type="EMBL" id="CP000325">
    <property type="protein sequence ID" value="ABL05843.1"/>
    <property type="molecule type" value="Genomic_DNA"/>
</dbReference>
<evidence type="ECO:0000313" key="1">
    <source>
        <dbReference type="EMBL" id="ABL05843.1"/>
    </source>
</evidence>
<dbReference type="HOGENOM" id="CLU_080945_3_0_11"/>
<gene>
    <name evidence="1" type="ordered locus">MUL_3721</name>
</gene>
<dbReference type="InterPro" id="IPR009282">
    <property type="entry name" value="DUF937"/>
</dbReference>
<accession>A0PU24</accession>
<name>A0PU24_MYCUA</name>
<dbReference type="eggNOG" id="COG5403">
    <property type="taxonomic scope" value="Bacteria"/>
</dbReference>
<protein>
    <submittedName>
        <fullName evidence="1">Conserved hypothetical membrane protein</fullName>
    </submittedName>
</protein>
<evidence type="ECO:0000313" key="2">
    <source>
        <dbReference type="Proteomes" id="UP000000765"/>
    </source>
</evidence>
<reference evidence="1 2" key="1">
    <citation type="journal article" date="2007" name="Genome Res.">
        <title>Reductive evolution and niche adaptation inferred from the genome of Mycobacterium ulcerans, the causative agent of Buruli ulcer.</title>
        <authorList>
            <person name="Stinear T.P."/>
            <person name="Seemann T."/>
            <person name="Pidot S."/>
            <person name="Frigui W."/>
            <person name="Reysset G."/>
            <person name="Garnier T."/>
            <person name="Meurice G."/>
            <person name="Simon D."/>
            <person name="Bouchier C."/>
            <person name="Ma L."/>
            <person name="Tichit M."/>
            <person name="Porter J.L."/>
            <person name="Ryan J."/>
            <person name="Johnson P.D."/>
            <person name="Davies J.K."/>
            <person name="Jenkin G.A."/>
            <person name="Small P.L."/>
            <person name="Jones L.M."/>
            <person name="Tekaia F."/>
            <person name="Laval F."/>
            <person name="Daffe M."/>
            <person name="Parkhill J."/>
            <person name="Cole S.T."/>
        </authorList>
    </citation>
    <scope>NUCLEOTIDE SEQUENCE [LARGE SCALE GENOMIC DNA]</scope>
    <source>
        <strain evidence="1 2">Agy99</strain>
    </source>
</reference>
<organism evidence="1 2">
    <name type="scientific">Mycobacterium ulcerans (strain Agy99)</name>
    <dbReference type="NCBI Taxonomy" id="362242"/>
    <lineage>
        <taxon>Bacteria</taxon>
        <taxon>Bacillati</taxon>
        <taxon>Actinomycetota</taxon>
        <taxon>Actinomycetes</taxon>
        <taxon>Mycobacteriales</taxon>
        <taxon>Mycobacteriaceae</taxon>
        <taxon>Mycobacterium</taxon>
        <taxon>Mycobacterium ulcerans group</taxon>
    </lineage>
</organism>
<proteinExistence type="predicted"/>
<dbReference type="KEGG" id="mul:MUL_3721"/>
<dbReference type="Pfam" id="PF06078">
    <property type="entry name" value="DUF937"/>
    <property type="match status" value="1"/>
</dbReference>
<dbReference type="Proteomes" id="UP000000765">
    <property type="component" value="Chromosome"/>
</dbReference>